<comment type="cofactor">
    <cofactor evidence="17">
        <name>FAD</name>
        <dbReference type="ChEBI" id="CHEBI:57692"/>
    </cofactor>
    <text evidence="17">Binds 1 FAD per subunit.</text>
</comment>
<evidence type="ECO:0000256" key="17">
    <source>
        <dbReference type="HAMAP-Rule" id="MF_01252"/>
    </source>
</evidence>
<keyword evidence="20" id="KW-0223">Dioxygenase</keyword>
<feature type="binding site" evidence="17">
    <location>
        <begin position="207"/>
        <end position="210"/>
    </location>
    <ligand>
        <name>FAD</name>
        <dbReference type="ChEBI" id="CHEBI:57692"/>
    </ligand>
</feature>
<reference evidence="20 21" key="1">
    <citation type="submission" date="2023-07" db="EMBL/GenBank/DDBJ databases">
        <title>Sorghum-associated microbial communities from plants grown in Nebraska, USA.</title>
        <authorList>
            <person name="Schachtman D."/>
        </authorList>
    </citation>
    <scope>NUCLEOTIDE SEQUENCE [LARGE SCALE GENOMIC DNA]</scope>
    <source>
        <strain evidence="20 21">DS2154</strain>
    </source>
</reference>
<dbReference type="InterPro" id="IPR000971">
    <property type="entry name" value="Globin"/>
</dbReference>
<keyword evidence="12 17" id="KW-0408">Iron</keyword>
<dbReference type="RefSeq" id="WP_310032169.1">
    <property type="nucleotide sequence ID" value="NZ_JAVDRL010000007.1"/>
</dbReference>
<keyword evidence="13 17" id="KW-0520">NAD</keyword>
<dbReference type="InterPro" id="IPR009050">
    <property type="entry name" value="Globin-like_sf"/>
</dbReference>
<evidence type="ECO:0000256" key="12">
    <source>
        <dbReference type="ARBA" id="ARBA00023004"/>
    </source>
</evidence>
<feature type="binding site" evidence="17">
    <location>
        <begin position="392"/>
        <end position="395"/>
    </location>
    <ligand>
        <name>FAD</name>
        <dbReference type="ChEBI" id="CHEBI:57692"/>
    </ligand>
</feature>
<feature type="binding site" evidence="17">
    <location>
        <begin position="271"/>
        <end position="276"/>
    </location>
    <ligand>
        <name>NADP(+)</name>
        <dbReference type="ChEBI" id="CHEBI:58349"/>
    </ligand>
</feature>
<dbReference type="HAMAP" id="MF_01252">
    <property type="entry name" value="Hmp"/>
    <property type="match status" value="1"/>
</dbReference>
<protein>
    <recommendedName>
        <fullName evidence="17">Flavohemoprotein</fullName>
    </recommendedName>
    <alternativeName>
        <fullName evidence="17">Flavohemoglobin</fullName>
    </alternativeName>
    <alternativeName>
        <fullName evidence="17">Hemoglobin-like protein</fullName>
    </alternativeName>
    <alternativeName>
        <fullName evidence="17">Nitric oxide dioxygenase</fullName>
        <shortName evidence="17">NO oxygenase</shortName>
        <shortName evidence="17">NOD</shortName>
        <ecNumber evidence="17">1.14.12.17</ecNumber>
    </alternativeName>
</protein>
<dbReference type="InterPro" id="IPR017938">
    <property type="entry name" value="Riboflavin_synthase-like_b-brl"/>
</dbReference>
<evidence type="ECO:0000256" key="13">
    <source>
        <dbReference type="ARBA" id="ARBA00023027"/>
    </source>
</evidence>
<comment type="function">
    <text evidence="14 17">Is involved in NO detoxification in an aerobic process, termed nitric oxide dioxygenase (NOD) reaction that utilizes O(2) and NAD(P)H to convert NO to nitrate, which protects the bacterium from various noxious nitrogen compounds. Therefore, plays a central role in the inducible response to nitrosative stress.</text>
</comment>
<keyword evidence="7 17" id="KW-0285">Flavoprotein</keyword>
<evidence type="ECO:0000256" key="7">
    <source>
        <dbReference type="ARBA" id="ARBA00022630"/>
    </source>
</evidence>
<keyword evidence="6 17" id="KW-0561">Oxygen transport</keyword>
<dbReference type="PANTHER" id="PTHR43396:SF3">
    <property type="entry name" value="FLAVOHEMOPROTEIN"/>
    <property type="match status" value="1"/>
</dbReference>
<organism evidence="20 21">
    <name type="scientific">Caulobacter rhizosphaerae</name>
    <dbReference type="NCBI Taxonomy" id="2010972"/>
    <lineage>
        <taxon>Bacteria</taxon>
        <taxon>Pseudomonadati</taxon>
        <taxon>Pseudomonadota</taxon>
        <taxon>Alphaproteobacteria</taxon>
        <taxon>Caulobacterales</taxon>
        <taxon>Caulobacteraceae</taxon>
        <taxon>Caulobacter</taxon>
    </lineage>
</organism>
<dbReference type="EC" id="1.14.12.17" evidence="17"/>
<comment type="catalytic activity">
    <reaction evidence="16 17">
        <text>2 nitric oxide + NADPH + 2 O2 = 2 nitrate + NADP(+) + H(+)</text>
        <dbReference type="Rhea" id="RHEA:19465"/>
        <dbReference type="ChEBI" id="CHEBI:15378"/>
        <dbReference type="ChEBI" id="CHEBI:15379"/>
        <dbReference type="ChEBI" id="CHEBI:16480"/>
        <dbReference type="ChEBI" id="CHEBI:17632"/>
        <dbReference type="ChEBI" id="CHEBI:57783"/>
        <dbReference type="ChEBI" id="CHEBI:58349"/>
        <dbReference type="EC" id="1.14.12.17"/>
    </reaction>
</comment>
<feature type="active site" description="Charge relay system" evidence="17">
    <location>
        <position position="139"/>
    </location>
</feature>
<comment type="similarity">
    <text evidence="2 17">Belongs to the globin family. Two-domain flavohemoproteins subfamily.</text>
</comment>
<keyword evidence="4 17" id="KW-0216">Detoxification</keyword>
<keyword evidence="11 17" id="KW-0560">Oxidoreductase</keyword>
<evidence type="ECO:0000256" key="15">
    <source>
        <dbReference type="ARBA" id="ARBA00048649"/>
    </source>
</evidence>
<dbReference type="GO" id="GO:0008941">
    <property type="term" value="F:nitric oxide dioxygenase NAD(P)H activity"/>
    <property type="evidence" value="ECO:0007669"/>
    <property type="project" value="UniProtKB-EC"/>
</dbReference>
<evidence type="ECO:0000256" key="1">
    <source>
        <dbReference type="ARBA" id="ARBA00006401"/>
    </source>
</evidence>
<evidence type="ECO:0000256" key="6">
    <source>
        <dbReference type="ARBA" id="ARBA00022621"/>
    </source>
</evidence>
<feature type="domain" description="FAD-binding FR-type" evidence="19">
    <location>
        <begin position="154"/>
        <end position="258"/>
    </location>
</feature>
<evidence type="ECO:0000256" key="9">
    <source>
        <dbReference type="ARBA" id="ARBA00022827"/>
    </source>
</evidence>
<dbReference type="Proteomes" id="UP001262754">
    <property type="component" value="Unassembled WGS sequence"/>
</dbReference>
<dbReference type="Gene3D" id="2.40.30.10">
    <property type="entry name" value="Translation factors"/>
    <property type="match status" value="1"/>
</dbReference>
<feature type="binding site" evidence="17">
    <location>
        <position position="192"/>
    </location>
    <ligand>
        <name>FAD</name>
        <dbReference type="ChEBI" id="CHEBI:57692"/>
    </ligand>
</feature>
<keyword evidence="8 17" id="KW-0479">Metal-binding</keyword>
<feature type="site" description="Influences the redox potential of the prosthetic heme and FAD groups" evidence="17">
    <location>
        <position position="86"/>
    </location>
</feature>
<dbReference type="Gene3D" id="3.40.50.80">
    <property type="entry name" value="Nucleotide-binding domain of ferredoxin-NADP reductase (FNR) module"/>
    <property type="match status" value="1"/>
</dbReference>
<evidence type="ECO:0000256" key="5">
    <source>
        <dbReference type="ARBA" id="ARBA00022617"/>
    </source>
</evidence>
<evidence type="ECO:0000256" key="8">
    <source>
        <dbReference type="ARBA" id="ARBA00022723"/>
    </source>
</evidence>
<comment type="catalytic activity">
    <reaction evidence="15 17">
        <text>2 nitric oxide + NADH + 2 O2 = 2 nitrate + NAD(+) + H(+)</text>
        <dbReference type="Rhea" id="RHEA:19469"/>
        <dbReference type="ChEBI" id="CHEBI:15378"/>
        <dbReference type="ChEBI" id="CHEBI:15379"/>
        <dbReference type="ChEBI" id="CHEBI:16480"/>
        <dbReference type="ChEBI" id="CHEBI:17632"/>
        <dbReference type="ChEBI" id="CHEBI:57540"/>
        <dbReference type="ChEBI" id="CHEBI:57945"/>
        <dbReference type="EC" id="1.14.12.17"/>
    </reaction>
</comment>
<comment type="cofactor">
    <cofactor evidence="17">
        <name>heme b</name>
        <dbReference type="ChEBI" id="CHEBI:60344"/>
    </cofactor>
    <text evidence="17">Binds 1 heme b (iron(II)-protoporphyrin IX) group per subunit.</text>
</comment>
<dbReference type="Pfam" id="PF00042">
    <property type="entry name" value="Globin"/>
    <property type="match status" value="1"/>
</dbReference>
<feature type="domain" description="Globin" evidence="18">
    <location>
        <begin position="4"/>
        <end position="140"/>
    </location>
</feature>
<dbReference type="CDD" id="cd14781">
    <property type="entry name" value="FHb-globin_1"/>
    <property type="match status" value="1"/>
</dbReference>
<evidence type="ECO:0000256" key="2">
    <source>
        <dbReference type="ARBA" id="ARBA00008414"/>
    </source>
</evidence>
<dbReference type="SUPFAM" id="SSF52343">
    <property type="entry name" value="Ferredoxin reductase-like, C-terminal NADP-linked domain"/>
    <property type="match status" value="1"/>
</dbReference>
<evidence type="ECO:0000256" key="10">
    <source>
        <dbReference type="ARBA" id="ARBA00022857"/>
    </source>
</evidence>
<evidence type="ECO:0000313" key="20">
    <source>
        <dbReference type="EMBL" id="MDR6531908.1"/>
    </source>
</evidence>
<proteinExistence type="inferred from homology"/>
<dbReference type="InterPro" id="IPR012292">
    <property type="entry name" value="Globin/Proto"/>
</dbReference>
<dbReference type="PANTHER" id="PTHR43396">
    <property type="entry name" value="FLAVOHEMOPROTEIN"/>
    <property type="match status" value="1"/>
</dbReference>
<evidence type="ECO:0000256" key="11">
    <source>
        <dbReference type="ARBA" id="ARBA00023002"/>
    </source>
</evidence>
<dbReference type="InterPro" id="IPR023950">
    <property type="entry name" value="Hmp"/>
</dbReference>
<comment type="domain">
    <text evidence="17">Consists of two distinct domains; an N-terminal heme-containing oxygen-binding domain and a C-terminal reductase domain with binding sites for FAD and NAD(P)H.</text>
</comment>
<keyword evidence="10 17" id="KW-0521">NADP</keyword>
<evidence type="ECO:0000256" key="3">
    <source>
        <dbReference type="ARBA" id="ARBA00022448"/>
    </source>
</evidence>
<dbReference type="SUPFAM" id="SSF63380">
    <property type="entry name" value="Riboflavin synthase domain-like"/>
    <property type="match status" value="1"/>
</dbReference>
<evidence type="ECO:0000256" key="4">
    <source>
        <dbReference type="ARBA" id="ARBA00022575"/>
    </source>
</evidence>
<evidence type="ECO:0000259" key="19">
    <source>
        <dbReference type="PROSITE" id="PS51384"/>
    </source>
</evidence>
<gene>
    <name evidence="17" type="primary">hmp</name>
    <name evidence="20" type="ORF">J2800_002661</name>
</gene>
<feature type="site" description="Influences the redox potential of the prosthetic heme and FAD groups" evidence="17">
    <location>
        <position position="391"/>
    </location>
</feature>
<dbReference type="Pfam" id="PF00175">
    <property type="entry name" value="NAD_binding_1"/>
    <property type="match status" value="1"/>
</dbReference>
<dbReference type="PRINTS" id="PR00410">
    <property type="entry name" value="PHEHYDRXLASE"/>
</dbReference>
<evidence type="ECO:0000313" key="21">
    <source>
        <dbReference type="Proteomes" id="UP001262754"/>
    </source>
</evidence>
<accession>A0ABU1N0F2</accession>
<dbReference type="InterPro" id="IPR039261">
    <property type="entry name" value="FNR_nucleotide-bd"/>
</dbReference>
<feature type="region of interest" description="Reductase" evidence="17">
    <location>
        <begin position="151"/>
        <end position="402"/>
    </location>
</feature>
<dbReference type="InterPro" id="IPR001433">
    <property type="entry name" value="OxRdtase_FAD/NAD-bd"/>
</dbReference>
<keyword evidence="9 17" id="KW-0274">FAD</keyword>
<keyword evidence="21" id="KW-1185">Reference proteome</keyword>
<keyword evidence="5 17" id="KW-0349">Heme</keyword>
<comment type="caution">
    <text evidence="20">The sequence shown here is derived from an EMBL/GenBank/DDBJ whole genome shotgun (WGS) entry which is preliminary data.</text>
</comment>
<feature type="site" description="Involved in heme-bound ligand stabilization and O-O bond activation" evidence="17">
    <location>
        <position position="32"/>
    </location>
</feature>
<dbReference type="InterPro" id="IPR017927">
    <property type="entry name" value="FAD-bd_FR_type"/>
</dbReference>
<dbReference type="NCBIfam" id="NF009805">
    <property type="entry name" value="PRK13289.1"/>
    <property type="match status" value="1"/>
</dbReference>
<dbReference type="Gene3D" id="1.10.490.10">
    <property type="entry name" value="Globins"/>
    <property type="match status" value="1"/>
</dbReference>
<dbReference type="PROSITE" id="PS01033">
    <property type="entry name" value="GLOBIN"/>
    <property type="match status" value="1"/>
</dbReference>
<dbReference type="PROSITE" id="PS51384">
    <property type="entry name" value="FAD_FR"/>
    <property type="match status" value="1"/>
</dbReference>
<keyword evidence="3 17" id="KW-0813">Transport</keyword>
<dbReference type="SUPFAM" id="SSF46458">
    <property type="entry name" value="Globin-like"/>
    <property type="match status" value="1"/>
</dbReference>
<evidence type="ECO:0000259" key="18">
    <source>
        <dbReference type="PROSITE" id="PS01033"/>
    </source>
</evidence>
<name>A0ABU1N0F2_9CAUL</name>
<dbReference type="CDD" id="cd06184">
    <property type="entry name" value="flavohem_like_fad_nad_binding"/>
    <property type="match status" value="1"/>
</dbReference>
<evidence type="ECO:0000256" key="16">
    <source>
        <dbReference type="ARBA" id="ARBA00049433"/>
    </source>
</evidence>
<evidence type="ECO:0000256" key="14">
    <source>
        <dbReference type="ARBA" id="ARBA00025094"/>
    </source>
</evidence>
<feature type="binding site" description="proximal binding residue" evidence="17">
    <location>
        <position position="87"/>
    </location>
    <ligand>
        <name>heme b</name>
        <dbReference type="ChEBI" id="CHEBI:60344"/>
    </ligand>
    <ligandPart>
        <name>Fe</name>
        <dbReference type="ChEBI" id="CHEBI:18248"/>
    </ligandPart>
</feature>
<dbReference type="EMBL" id="JAVDRL010000007">
    <property type="protein sequence ID" value="MDR6531908.1"/>
    <property type="molecule type" value="Genomic_DNA"/>
</dbReference>
<feature type="active site" description="Charge relay system" evidence="17">
    <location>
        <position position="97"/>
    </location>
</feature>
<comment type="similarity">
    <text evidence="1 17">In the C-terminal section; belongs to the flavoprotein pyridine nucleotide cytochrome reductase family.</text>
</comment>
<sequence>MAAALSAETIARVKATVPALAEHGEAITLAMYARLFQDAHIKALFNHANQSSGAQPKALAGAVLAYAQNIDNLGVVLPVVERIAQKHVGYHILAEHYPFVAEALLGAIKAVLGEAATDEILAAWGEAYWFLADILIDREAAIRAGIEAADGGWTGWRDFVVAEKVRESAVITSFVLRPRDGGRVITHKPGQYLTFRFDLPGAPGEKRNYSISAGPNGESYRISVKREDLGAASRFLHDQIQVGDVLSATPPAGDFFLADQPARPVVLLSGGVGLTPMVSMLEHIAQAHPELEAHFVHGALNSDVHALDGHVRTLAKDHGGVTVTTFYSAPLAGDQAGRTHDVDGFISIDWLKANTPFAQADFYLCGPTPFLKVFVQGLAAAGVPADRIHYEVFGPTAEAIAA</sequence>